<name>A0A364RDA9_9BACT</name>
<protein>
    <submittedName>
        <fullName evidence="2">Alpha/beta hydrolase</fullName>
    </submittedName>
</protein>
<dbReference type="RefSeq" id="WP_112305739.1">
    <property type="nucleotide sequence ID" value="NZ_QMDV01000003.1"/>
</dbReference>
<dbReference type="OrthoDB" id="9810066at2"/>
<evidence type="ECO:0000313" key="2">
    <source>
        <dbReference type="EMBL" id="RAU82146.1"/>
    </source>
</evidence>
<dbReference type="InterPro" id="IPR000073">
    <property type="entry name" value="AB_hydrolase_1"/>
</dbReference>
<keyword evidence="3" id="KW-1185">Reference proteome</keyword>
<proteinExistence type="predicted"/>
<dbReference type="Gene3D" id="3.40.50.1820">
    <property type="entry name" value="alpha/beta hydrolase"/>
    <property type="match status" value="1"/>
</dbReference>
<reference evidence="2 3" key="1">
    <citation type="submission" date="2018-06" db="EMBL/GenBank/DDBJ databases">
        <authorList>
            <person name="Liu Z.-W."/>
        </authorList>
    </citation>
    <scope>NUCLEOTIDE SEQUENCE [LARGE SCALE GENOMIC DNA]</scope>
    <source>
        <strain evidence="2 3">2b14</strain>
    </source>
</reference>
<dbReference type="AlphaFoldDB" id="A0A364RDA9"/>
<reference evidence="2 3" key="2">
    <citation type="submission" date="2018-07" db="EMBL/GenBank/DDBJ databases">
        <title>Pontibacter sp. 2b14 genomic sequence and assembly.</title>
        <authorList>
            <person name="Du Z.-J."/>
        </authorList>
    </citation>
    <scope>NUCLEOTIDE SEQUENCE [LARGE SCALE GENOMIC DNA]</scope>
    <source>
        <strain evidence="2 3">2b14</strain>
    </source>
</reference>
<dbReference type="GO" id="GO:0016787">
    <property type="term" value="F:hydrolase activity"/>
    <property type="evidence" value="ECO:0007669"/>
    <property type="project" value="UniProtKB-KW"/>
</dbReference>
<accession>A0A364RDA9</accession>
<comment type="caution">
    <text evidence="2">The sequence shown here is derived from an EMBL/GenBank/DDBJ whole genome shotgun (WGS) entry which is preliminary data.</text>
</comment>
<dbReference type="EMBL" id="QMDV01000003">
    <property type="protein sequence ID" value="RAU82146.1"/>
    <property type="molecule type" value="Genomic_DNA"/>
</dbReference>
<dbReference type="InterPro" id="IPR029058">
    <property type="entry name" value="AB_hydrolase_fold"/>
</dbReference>
<keyword evidence="2" id="KW-0378">Hydrolase</keyword>
<feature type="domain" description="AB hydrolase-1" evidence="1">
    <location>
        <begin position="32"/>
        <end position="142"/>
    </location>
</feature>
<dbReference type="Proteomes" id="UP000251692">
    <property type="component" value="Unassembled WGS sequence"/>
</dbReference>
<dbReference type="Pfam" id="PF00561">
    <property type="entry name" value="Abhydrolase_1"/>
    <property type="match status" value="1"/>
</dbReference>
<dbReference type="SUPFAM" id="SSF53474">
    <property type="entry name" value="alpha/beta-Hydrolases"/>
    <property type="match status" value="1"/>
</dbReference>
<gene>
    <name evidence="2" type="ORF">DP923_10065</name>
</gene>
<organism evidence="2 3">
    <name type="scientific">Pontibacter arcticus</name>
    <dbReference type="NCBI Taxonomy" id="2080288"/>
    <lineage>
        <taxon>Bacteria</taxon>
        <taxon>Pseudomonadati</taxon>
        <taxon>Bacteroidota</taxon>
        <taxon>Cytophagia</taxon>
        <taxon>Cytophagales</taxon>
        <taxon>Hymenobacteraceae</taxon>
        <taxon>Pontibacter</taxon>
    </lineage>
</organism>
<evidence type="ECO:0000313" key="3">
    <source>
        <dbReference type="Proteomes" id="UP000251692"/>
    </source>
</evidence>
<sequence length="224" mass="24589">MPEYTFNNSVQMDVENAQLTGDLMIPENPKGLVILLQGTGRNRNNPRNMFVAEHLQHSRFATLLIDLLTPEESADQNAPAITLLTERLISAVNWLQQHDETRDFNIGFFGASTGAAVALSAAAALGSDIVGAVVSRGGRPDLADAVLPDVASPTLLIMGGRDEEVLDFNKTAQDRLQCIKDLQLVPDATHLFEEPGALEMAAQLATDWYRKYLEPKKQHALRQE</sequence>
<evidence type="ECO:0000259" key="1">
    <source>
        <dbReference type="Pfam" id="PF00561"/>
    </source>
</evidence>